<comment type="caution">
    <text evidence="1">The sequence shown here is derived from an EMBL/GenBank/DDBJ whole genome shotgun (WGS) entry which is preliminary data.</text>
</comment>
<reference evidence="1" key="1">
    <citation type="submission" date="2021-01" db="EMBL/GenBank/DDBJ databases">
        <title>Whole genome shotgun sequence of Acrocarpospora phusangensis NBRC 108782.</title>
        <authorList>
            <person name="Komaki H."/>
            <person name="Tamura T."/>
        </authorList>
    </citation>
    <scope>NUCLEOTIDE SEQUENCE</scope>
    <source>
        <strain evidence="1">NBRC 108782</strain>
    </source>
</reference>
<gene>
    <name evidence="1" type="ORF">Aph01nite_48860</name>
</gene>
<dbReference type="EMBL" id="BOOA01000042">
    <property type="protein sequence ID" value="GIH26576.1"/>
    <property type="molecule type" value="Genomic_DNA"/>
</dbReference>
<accession>A0A919QCZ3</accession>
<proteinExistence type="predicted"/>
<evidence type="ECO:0000313" key="2">
    <source>
        <dbReference type="Proteomes" id="UP000640052"/>
    </source>
</evidence>
<evidence type="ECO:0000313" key="1">
    <source>
        <dbReference type="EMBL" id="GIH26576.1"/>
    </source>
</evidence>
<dbReference type="Proteomes" id="UP000640052">
    <property type="component" value="Unassembled WGS sequence"/>
</dbReference>
<name>A0A919QCZ3_9ACTN</name>
<dbReference type="RefSeq" id="WP_204043255.1">
    <property type="nucleotide sequence ID" value="NZ_BOOA01000042.1"/>
</dbReference>
<keyword evidence="2" id="KW-1185">Reference proteome</keyword>
<sequence length="633" mass="71370">MTIAALLRNRSIVAKTLKQPELGYTRYFVVRRARRLIELNPALADPRRKSDLSDAGTVTAAGLIAAELPRVRAARDEIWRRARTDPEHLSLAMATIRERVSTRPPANDPRLMRRRLVATIVYAAAAQDVTLADPANIERLHRLTDRRLRTTERMLYDVGRADHRRFTAQARTQPGGPWPDGLERIFEYPRVPQSLFLAACHPDATTGRCAAPMNEWYMRGSEHLHGPIRTNIGTRAAWRAAGSSYNLYYTDGHLPDVETAIEALFTPSADYLQRNLIFCDHVIHALHLEALVFSRRKRGVAPGWLGADRAGKPAGWIRLYAPFVDGRFLGGVKEPAYFESSPVREADLQPGDHVIVYNHPAYQHATVAGVWRLENAIVVQSHPSLRMQGHGSRVYDKPGMWRTMIGLFNRELTRRRADVDGLAVVRGDRPNRVEVDSVARLRVGMRVEIADRRTDVVLAADRRITAIDHAGRLVTYDGADVAATPGLVLRRPRATAGGVTSIDVEGWVTLRRRTPPAASAYAPRHRRADWYLTWAGDEEEKAIRLDPARRDFVRVHQLVEYEEDPTVSGTSTRGWFPLWVPALNKKRPVRKNGLIAATEPLIVKPATIAGWTWFFDPKPENRDLVPVLRPREL</sequence>
<organism evidence="1 2">
    <name type="scientific">Acrocarpospora phusangensis</name>
    <dbReference type="NCBI Taxonomy" id="1070424"/>
    <lineage>
        <taxon>Bacteria</taxon>
        <taxon>Bacillati</taxon>
        <taxon>Actinomycetota</taxon>
        <taxon>Actinomycetes</taxon>
        <taxon>Streptosporangiales</taxon>
        <taxon>Streptosporangiaceae</taxon>
        <taxon>Acrocarpospora</taxon>
    </lineage>
</organism>
<protein>
    <submittedName>
        <fullName evidence="1">Uncharacterized protein</fullName>
    </submittedName>
</protein>
<dbReference type="AlphaFoldDB" id="A0A919QCZ3"/>